<dbReference type="Pfam" id="PF13577">
    <property type="entry name" value="SnoaL_4"/>
    <property type="match status" value="1"/>
</dbReference>
<comment type="caution">
    <text evidence="2">The sequence shown here is derived from an EMBL/GenBank/DDBJ whole genome shotgun (WGS) entry which is preliminary data.</text>
</comment>
<dbReference type="Proteomes" id="UP000193622">
    <property type="component" value="Unassembled WGS sequence"/>
</dbReference>
<dbReference type="InterPro" id="IPR032710">
    <property type="entry name" value="NTF2-like_dom_sf"/>
</dbReference>
<dbReference type="SUPFAM" id="SSF54427">
    <property type="entry name" value="NTF2-like"/>
    <property type="match status" value="1"/>
</dbReference>
<gene>
    <name evidence="2" type="ORF">AWC12_19215</name>
</gene>
<reference evidence="2 3" key="1">
    <citation type="submission" date="2016-01" db="EMBL/GenBank/DDBJ databases">
        <title>The new phylogeny of the genus Mycobacterium.</title>
        <authorList>
            <person name="Tarcisio F."/>
            <person name="Conor M."/>
            <person name="Antonella G."/>
            <person name="Elisabetta G."/>
            <person name="Giulia F.S."/>
            <person name="Sara T."/>
            <person name="Anna F."/>
            <person name="Clotilde B."/>
            <person name="Roberto B."/>
            <person name="Veronica D.S."/>
            <person name="Fabio R."/>
            <person name="Monica P."/>
            <person name="Olivier J."/>
            <person name="Enrico T."/>
            <person name="Nicola S."/>
        </authorList>
    </citation>
    <scope>NUCLEOTIDE SEQUENCE [LARGE SCALE GENOMIC DNA]</scope>
    <source>
        <strain evidence="2 3">DSM 45541</strain>
    </source>
</reference>
<proteinExistence type="predicted"/>
<evidence type="ECO:0000313" key="2">
    <source>
        <dbReference type="EMBL" id="ORV86213.1"/>
    </source>
</evidence>
<dbReference type="RefSeq" id="WP_085176175.1">
    <property type="nucleotide sequence ID" value="NZ_LQPC01000037.1"/>
</dbReference>
<dbReference type="Gene3D" id="3.10.450.50">
    <property type="match status" value="1"/>
</dbReference>
<sequence>MSNALDDLLARDAIRALPLRYAAAIESRDVDAMAELFSPDARFGDYGDGPDGLRTLMSRSLNDSIFAVILVANHLIDLHDAEHASGQVWALCHAQTRADGFLDQLIRYDDTYEKVGDRWLFSHRRHRLWYGAAHEKSPLDQPPANWPRSQVGVGDIPLADPRFAAWWESRR</sequence>
<feature type="domain" description="SnoaL-like" evidence="1">
    <location>
        <begin position="7"/>
        <end position="125"/>
    </location>
</feature>
<evidence type="ECO:0000313" key="3">
    <source>
        <dbReference type="Proteomes" id="UP000193622"/>
    </source>
</evidence>
<protein>
    <recommendedName>
        <fullName evidence="1">SnoaL-like domain-containing protein</fullName>
    </recommendedName>
</protein>
<dbReference type="InterPro" id="IPR037401">
    <property type="entry name" value="SnoaL-like"/>
</dbReference>
<dbReference type="AlphaFoldDB" id="A0A1X1WI23"/>
<evidence type="ECO:0000259" key="1">
    <source>
        <dbReference type="Pfam" id="PF13577"/>
    </source>
</evidence>
<name>A0A1X1WI23_MYCIR</name>
<organism evidence="2 3">
    <name type="scientific">Mycolicibacterium iranicum</name>
    <name type="common">Mycobacterium iranicum</name>
    <dbReference type="NCBI Taxonomy" id="912594"/>
    <lineage>
        <taxon>Bacteria</taxon>
        <taxon>Bacillati</taxon>
        <taxon>Actinomycetota</taxon>
        <taxon>Actinomycetes</taxon>
        <taxon>Mycobacteriales</taxon>
        <taxon>Mycobacteriaceae</taxon>
        <taxon>Mycolicibacterium</taxon>
    </lineage>
</organism>
<dbReference type="EMBL" id="LQPC01000037">
    <property type="protein sequence ID" value="ORV86213.1"/>
    <property type="molecule type" value="Genomic_DNA"/>
</dbReference>
<accession>A0A1X1WI23</accession>